<keyword evidence="3" id="KW-0515">Mutator protein</keyword>
<dbReference type="CDD" id="cd03425">
    <property type="entry name" value="NUDIX_MutT_NudA_like"/>
    <property type="match status" value="1"/>
</dbReference>
<dbReference type="Gene3D" id="3.90.79.10">
    <property type="entry name" value="Nucleoside Triphosphate Pyrophosphohydrolase"/>
    <property type="match status" value="1"/>
</dbReference>
<dbReference type="PANTHER" id="PTHR47707:SF1">
    <property type="entry name" value="NUDIX HYDROLASE FAMILY PROTEIN"/>
    <property type="match status" value="1"/>
</dbReference>
<sequence>MVEIEHVDGKKSDMTLGWMAVVAAALHRDDGRWLMHQRPLGKHHAGLWEFPGGKVEANEIPVESVVREMAEELGIACCAAACTPTGFAEGGTASNGQALVILLYTVSAWQGEPQALEGGVVGWFTPEEALALPKPPLDVMLAQRLFQNLGSGPNASCQA</sequence>
<evidence type="ECO:0000256" key="12">
    <source>
        <dbReference type="ARBA" id="ARBA00038905"/>
    </source>
</evidence>
<dbReference type="RefSeq" id="WP_237440751.1">
    <property type="nucleotide sequence ID" value="NZ_BAAADZ010000010.1"/>
</dbReference>
<dbReference type="Pfam" id="PF00293">
    <property type="entry name" value="NUDIX"/>
    <property type="match status" value="1"/>
</dbReference>
<dbReference type="InterPro" id="IPR047127">
    <property type="entry name" value="MutT-like"/>
</dbReference>
<keyword evidence="5" id="KW-0479">Metal-binding</keyword>
<evidence type="ECO:0000256" key="1">
    <source>
        <dbReference type="ARBA" id="ARBA00001946"/>
    </source>
</evidence>
<evidence type="ECO:0000256" key="13">
    <source>
        <dbReference type="ARBA" id="ARBA00040794"/>
    </source>
</evidence>
<evidence type="ECO:0000256" key="9">
    <source>
        <dbReference type="ARBA" id="ARBA00023204"/>
    </source>
</evidence>
<comment type="catalytic activity">
    <reaction evidence="10">
        <text>8-oxo-dGTP + H2O = 8-oxo-dGMP + diphosphate + H(+)</text>
        <dbReference type="Rhea" id="RHEA:31575"/>
        <dbReference type="ChEBI" id="CHEBI:15377"/>
        <dbReference type="ChEBI" id="CHEBI:15378"/>
        <dbReference type="ChEBI" id="CHEBI:33019"/>
        <dbReference type="ChEBI" id="CHEBI:63224"/>
        <dbReference type="ChEBI" id="CHEBI:77896"/>
        <dbReference type="EC" id="3.6.1.55"/>
    </reaction>
</comment>
<keyword evidence="7 18" id="KW-0378">Hydrolase</keyword>
<evidence type="ECO:0000259" key="17">
    <source>
        <dbReference type="PROSITE" id="PS51462"/>
    </source>
</evidence>
<evidence type="ECO:0000256" key="8">
    <source>
        <dbReference type="ARBA" id="ARBA00022842"/>
    </source>
</evidence>
<comment type="similarity">
    <text evidence="2">Belongs to the Nudix hydrolase family.</text>
</comment>
<evidence type="ECO:0000256" key="16">
    <source>
        <dbReference type="ARBA" id="ARBA00042798"/>
    </source>
</evidence>
<keyword evidence="6" id="KW-0227">DNA damage</keyword>
<proteinExistence type="inferred from homology"/>
<keyword evidence="4" id="KW-0235">DNA replication</keyword>
<dbReference type="Proteomes" id="UP000548685">
    <property type="component" value="Unassembled WGS sequence"/>
</dbReference>
<evidence type="ECO:0000256" key="14">
    <source>
        <dbReference type="ARBA" id="ARBA00041592"/>
    </source>
</evidence>
<evidence type="ECO:0000256" key="6">
    <source>
        <dbReference type="ARBA" id="ARBA00022763"/>
    </source>
</evidence>
<dbReference type="PROSITE" id="PS51462">
    <property type="entry name" value="NUDIX"/>
    <property type="match status" value="1"/>
</dbReference>
<evidence type="ECO:0000256" key="4">
    <source>
        <dbReference type="ARBA" id="ARBA00022705"/>
    </source>
</evidence>
<evidence type="ECO:0000256" key="11">
    <source>
        <dbReference type="ARBA" id="ARBA00036904"/>
    </source>
</evidence>
<dbReference type="EMBL" id="JACICE010000002">
    <property type="protein sequence ID" value="MBB3776261.1"/>
    <property type="molecule type" value="Genomic_DNA"/>
</dbReference>
<dbReference type="PRINTS" id="PR00502">
    <property type="entry name" value="NUDIXFAMILY"/>
</dbReference>
<comment type="cofactor">
    <cofactor evidence="1">
        <name>Mg(2+)</name>
        <dbReference type="ChEBI" id="CHEBI:18420"/>
    </cofactor>
</comment>
<accession>A0ABR6I0N0</accession>
<reference evidence="18 19" key="1">
    <citation type="submission" date="2020-08" db="EMBL/GenBank/DDBJ databases">
        <title>Genomic Encyclopedia of Type Strains, Phase IV (KMG-IV): sequencing the most valuable type-strain genomes for metagenomic binning, comparative biology and taxonomic classification.</title>
        <authorList>
            <person name="Goeker M."/>
        </authorList>
    </citation>
    <scope>NUCLEOTIDE SEQUENCE [LARGE SCALE GENOMIC DNA]</scope>
    <source>
        <strain evidence="18 19">DSM 8510</strain>
    </source>
</reference>
<comment type="caution">
    <text evidence="18">The sequence shown here is derived from an EMBL/GenBank/DDBJ whole genome shotgun (WGS) entry which is preliminary data.</text>
</comment>
<evidence type="ECO:0000313" key="19">
    <source>
        <dbReference type="Proteomes" id="UP000548685"/>
    </source>
</evidence>
<dbReference type="InterPro" id="IPR020476">
    <property type="entry name" value="Nudix_hydrolase"/>
</dbReference>
<protein>
    <recommendedName>
        <fullName evidence="13">8-oxo-dGTP diphosphatase</fullName>
        <ecNumber evidence="12">3.6.1.55</ecNumber>
    </recommendedName>
    <alternativeName>
        <fullName evidence="16">7,8-dihydro-8-oxoguanine-triphosphatase</fullName>
    </alternativeName>
    <alternativeName>
        <fullName evidence="15">Mutator protein MutT</fullName>
    </alternativeName>
    <alternativeName>
        <fullName evidence="14">dGTP pyrophosphohydrolase</fullName>
    </alternativeName>
</protein>
<evidence type="ECO:0000256" key="5">
    <source>
        <dbReference type="ARBA" id="ARBA00022723"/>
    </source>
</evidence>
<dbReference type="GO" id="GO:0035539">
    <property type="term" value="F:8-oxo-7,8-dihydrodeoxyguanosine triphosphate pyrophosphatase activity"/>
    <property type="evidence" value="ECO:0007669"/>
    <property type="project" value="UniProtKB-EC"/>
</dbReference>
<evidence type="ECO:0000256" key="2">
    <source>
        <dbReference type="ARBA" id="ARBA00005582"/>
    </source>
</evidence>
<keyword evidence="8" id="KW-0460">Magnesium</keyword>
<evidence type="ECO:0000256" key="3">
    <source>
        <dbReference type="ARBA" id="ARBA00022457"/>
    </source>
</evidence>
<feature type="domain" description="Nudix hydrolase" evidence="17">
    <location>
        <begin position="17"/>
        <end position="147"/>
    </location>
</feature>
<evidence type="ECO:0000256" key="15">
    <source>
        <dbReference type="ARBA" id="ARBA00041979"/>
    </source>
</evidence>
<dbReference type="InterPro" id="IPR000086">
    <property type="entry name" value="NUDIX_hydrolase_dom"/>
</dbReference>
<dbReference type="InterPro" id="IPR015797">
    <property type="entry name" value="NUDIX_hydrolase-like_dom_sf"/>
</dbReference>
<dbReference type="EC" id="3.6.1.55" evidence="12"/>
<dbReference type="PANTHER" id="PTHR47707">
    <property type="entry name" value="8-OXO-DGTP DIPHOSPHATASE"/>
    <property type="match status" value="1"/>
</dbReference>
<keyword evidence="9" id="KW-0234">DNA repair</keyword>
<evidence type="ECO:0000256" key="10">
    <source>
        <dbReference type="ARBA" id="ARBA00035861"/>
    </source>
</evidence>
<comment type="catalytic activity">
    <reaction evidence="11">
        <text>8-oxo-GTP + H2O = 8-oxo-GMP + diphosphate + H(+)</text>
        <dbReference type="Rhea" id="RHEA:67616"/>
        <dbReference type="ChEBI" id="CHEBI:15377"/>
        <dbReference type="ChEBI" id="CHEBI:15378"/>
        <dbReference type="ChEBI" id="CHEBI:33019"/>
        <dbReference type="ChEBI" id="CHEBI:143553"/>
        <dbReference type="ChEBI" id="CHEBI:145694"/>
    </reaction>
</comment>
<gene>
    <name evidence="18" type="ORF">FHS52_002230</name>
</gene>
<evidence type="ECO:0000256" key="7">
    <source>
        <dbReference type="ARBA" id="ARBA00022801"/>
    </source>
</evidence>
<organism evidence="18 19">
    <name type="scientific">Erythrobacter ramosus</name>
    <dbReference type="NCBI Taxonomy" id="35811"/>
    <lineage>
        <taxon>Bacteria</taxon>
        <taxon>Pseudomonadati</taxon>
        <taxon>Pseudomonadota</taxon>
        <taxon>Alphaproteobacteria</taxon>
        <taxon>Sphingomonadales</taxon>
        <taxon>Erythrobacteraceae</taxon>
        <taxon>Erythrobacter/Porphyrobacter group</taxon>
        <taxon>Erythrobacter</taxon>
    </lineage>
</organism>
<name>A0ABR6I0N0_9SPHN</name>
<dbReference type="SUPFAM" id="SSF55811">
    <property type="entry name" value="Nudix"/>
    <property type="match status" value="1"/>
</dbReference>
<evidence type="ECO:0000313" key="18">
    <source>
        <dbReference type="EMBL" id="MBB3776261.1"/>
    </source>
</evidence>
<keyword evidence="19" id="KW-1185">Reference proteome</keyword>